<protein>
    <recommendedName>
        <fullName evidence="2">cellulase</fullName>
        <ecNumber evidence="2">3.2.1.4</ecNumber>
    </recommendedName>
</protein>
<keyword evidence="8" id="KW-0624">Polysaccharide degradation</keyword>
<keyword evidence="12" id="KW-1185">Reference proteome</keyword>
<dbReference type="EC" id="3.2.1.4" evidence="2"/>
<gene>
    <name evidence="11" type="ORF">LY28_00254</name>
</gene>
<dbReference type="GO" id="GO:0030245">
    <property type="term" value="P:cellulose catabolic process"/>
    <property type="evidence" value="ECO:0007669"/>
    <property type="project" value="UniProtKB-KW"/>
</dbReference>
<sequence length="319" mass="35164">MGDYMKIYNFKKKASVLIISLIFALAFSSVQAFAAWDDWHYGYATYTGSGYSGGNALLDPINPDMEITALNTEDYNSYGVNSSLAGAYLEVEGPAGKTVVYVTDRYPEGANGALDLCPISFGKIGDMLAGKIDIKWRIVKAPVTGNLSYRIKEGSSQYWAEIQVRNHKYPVLKMEYYKNGEWINMEKQLYNHFHGEQMGTEPLQIRITDILGQSVTDTLPALPGAIEAESSAYIVSGNVQFPDYNSNSKGIIGDVNSDGHVNSLDYAAMKSYLLGSIIDFPASDDLWAGDVNGDNEINSIDYSLIKSFLLGIITEFPKH</sequence>
<dbReference type="PROSITE" id="PS51766">
    <property type="entry name" value="DOCKERIN"/>
    <property type="match status" value="1"/>
</dbReference>
<keyword evidence="7" id="KW-0326">Glycosidase</keyword>
<dbReference type="SUPFAM" id="SSF50685">
    <property type="entry name" value="Barwin-like endoglucanases"/>
    <property type="match status" value="1"/>
</dbReference>
<dbReference type="PROSITE" id="PS00448">
    <property type="entry name" value="CLOS_CELLULOSOME_RPT"/>
    <property type="match status" value="2"/>
</dbReference>
<dbReference type="Gene3D" id="2.60.40.760">
    <property type="entry name" value="Expansin, cellulose-binding-like domain"/>
    <property type="match status" value="1"/>
</dbReference>
<dbReference type="NCBIfam" id="NF041144">
    <property type="entry name" value="expansin_EXLX1"/>
    <property type="match status" value="1"/>
</dbReference>
<dbReference type="InterPro" id="IPR036749">
    <property type="entry name" value="Expansin_CBD_sf"/>
</dbReference>
<dbReference type="AlphaFoldDB" id="A0A318XPW8"/>
<evidence type="ECO:0000256" key="3">
    <source>
        <dbReference type="ARBA" id="ARBA00022729"/>
    </source>
</evidence>
<dbReference type="InterPro" id="IPR036439">
    <property type="entry name" value="Dockerin_dom_sf"/>
</dbReference>
<comment type="caution">
    <text evidence="11">The sequence shown here is derived from an EMBL/GenBank/DDBJ whole genome shotgun (WGS) entry which is preliminary data.</text>
</comment>
<dbReference type="GO" id="GO:0008810">
    <property type="term" value="F:cellulase activity"/>
    <property type="evidence" value="ECO:0007669"/>
    <property type="project" value="UniProtKB-EC"/>
</dbReference>
<evidence type="ECO:0000256" key="1">
    <source>
        <dbReference type="ARBA" id="ARBA00000966"/>
    </source>
</evidence>
<dbReference type="SUPFAM" id="SSF49590">
    <property type="entry name" value="PHL pollen allergen"/>
    <property type="match status" value="1"/>
</dbReference>
<evidence type="ECO:0000259" key="10">
    <source>
        <dbReference type="PROSITE" id="PS51766"/>
    </source>
</evidence>
<evidence type="ECO:0000256" key="2">
    <source>
        <dbReference type="ARBA" id="ARBA00012601"/>
    </source>
</evidence>
<dbReference type="InterPro" id="IPR016134">
    <property type="entry name" value="Dockerin_dom"/>
</dbReference>
<keyword evidence="6" id="KW-0119">Carbohydrate metabolism</keyword>
<dbReference type="InterPro" id="IPR002105">
    <property type="entry name" value="Dockerin_1_rpt"/>
</dbReference>
<feature type="domain" description="Dockerin" evidence="10">
    <location>
        <begin position="248"/>
        <end position="318"/>
    </location>
</feature>
<evidence type="ECO:0000256" key="6">
    <source>
        <dbReference type="ARBA" id="ARBA00023277"/>
    </source>
</evidence>
<name>A0A318XPW8_9FIRM</name>
<accession>A0A318XPW8</accession>
<evidence type="ECO:0000256" key="5">
    <source>
        <dbReference type="ARBA" id="ARBA00023001"/>
    </source>
</evidence>
<dbReference type="Gene3D" id="2.40.40.10">
    <property type="entry name" value="RlpA-like domain"/>
    <property type="match status" value="1"/>
</dbReference>
<evidence type="ECO:0000313" key="12">
    <source>
        <dbReference type="Proteomes" id="UP000248132"/>
    </source>
</evidence>
<feature type="signal peptide" evidence="9">
    <location>
        <begin position="1"/>
        <end position="34"/>
    </location>
</feature>
<evidence type="ECO:0000256" key="4">
    <source>
        <dbReference type="ARBA" id="ARBA00022801"/>
    </source>
</evidence>
<organism evidence="11 12">
    <name type="scientific">Ruminiclostridium sufflavum DSM 19573</name>
    <dbReference type="NCBI Taxonomy" id="1121337"/>
    <lineage>
        <taxon>Bacteria</taxon>
        <taxon>Bacillati</taxon>
        <taxon>Bacillota</taxon>
        <taxon>Clostridia</taxon>
        <taxon>Eubacteriales</taxon>
        <taxon>Oscillospiraceae</taxon>
        <taxon>Ruminiclostridium</taxon>
    </lineage>
</organism>
<keyword evidence="4" id="KW-0378">Hydrolase</keyword>
<dbReference type="Gene3D" id="1.10.1330.10">
    <property type="entry name" value="Dockerin domain"/>
    <property type="match status" value="1"/>
</dbReference>
<dbReference type="Pfam" id="PF00404">
    <property type="entry name" value="Dockerin_1"/>
    <property type="match status" value="1"/>
</dbReference>
<dbReference type="CDD" id="cd14256">
    <property type="entry name" value="Dockerin_I"/>
    <property type="match status" value="1"/>
</dbReference>
<dbReference type="EMBL" id="QKMR01000001">
    <property type="protein sequence ID" value="PYG90371.1"/>
    <property type="molecule type" value="Genomic_DNA"/>
</dbReference>
<dbReference type="PANTHER" id="PTHR31836:SF21">
    <property type="entry name" value="EXPANSIN-LIKE PROTEIN 7"/>
    <property type="match status" value="1"/>
</dbReference>
<evidence type="ECO:0000313" key="11">
    <source>
        <dbReference type="EMBL" id="PYG90371.1"/>
    </source>
</evidence>
<evidence type="ECO:0000256" key="8">
    <source>
        <dbReference type="ARBA" id="ARBA00023326"/>
    </source>
</evidence>
<dbReference type="InterPro" id="IPR049818">
    <property type="entry name" value="Expansin_EXLX1-like"/>
</dbReference>
<keyword evidence="5" id="KW-0136">Cellulose degradation</keyword>
<dbReference type="PROSITE" id="PS00018">
    <property type="entry name" value="EF_HAND_1"/>
    <property type="match status" value="1"/>
</dbReference>
<dbReference type="PANTHER" id="PTHR31836">
    <property type="match status" value="1"/>
</dbReference>
<evidence type="ECO:0000256" key="9">
    <source>
        <dbReference type="SAM" id="SignalP"/>
    </source>
</evidence>
<proteinExistence type="predicted"/>
<keyword evidence="3 9" id="KW-0732">Signal</keyword>
<dbReference type="CDD" id="cd22272">
    <property type="entry name" value="DPBB_EXLX1-like"/>
    <property type="match status" value="1"/>
</dbReference>
<dbReference type="Proteomes" id="UP000248132">
    <property type="component" value="Unassembled WGS sequence"/>
</dbReference>
<evidence type="ECO:0000256" key="7">
    <source>
        <dbReference type="ARBA" id="ARBA00023295"/>
    </source>
</evidence>
<comment type="catalytic activity">
    <reaction evidence="1">
        <text>Endohydrolysis of (1-&gt;4)-beta-D-glucosidic linkages in cellulose, lichenin and cereal beta-D-glucans.</text>
        <dbReference type="EC" id="3.2.1.4"/>
    </reaction>
</comment>
<dbReference type="InterPro" id="IPR036908">
    <property type="entry name" value="RlpA-like_sf"/>
</dbReference>
<dbReference type="InterPro" id="IPR051477">
    <property type="entry name" value="Expansin_CellWall"/>
</dbReference>
<reference evidence="11 12" key="1">
    <citation type="submission" date="2018-06" db="EMBL/GenBank/DDBJ databases">
        <title>Genomic Encyclopedia of Type Strains, Phase I: the one thousand microbial genomes (KMG-I) project.</title>
        <authorList>
            <person name="Kyrpides N."/>
        </authorList>
    </citation>
    <scope>NUCLEOTIDE SEQUENCE [LARGE SCALE GENOMIC DNA]</scope>
    <source>
        <strain evidence="11 12">DSM 19573</strain>
    </source>
</reference>
<feature type="chain" id="PRO_5016268821" description="cellulase" evidence="9">
    <location>
        <begin position="35"/>
        <end position="319"/>
    </location>
</feature>
<dbReference type="InterPro" id="IPR018247">
    <property type="entry name" value="EF_Hand_1_Ca_BS"/>
</dbReference>
<dbReference type="SUPFAM" id="SSF63446">
    <property type="entry name" value="Type I dockerin domain"/>
    <property type="match status" value="1"/>
</dbReference>